<proteinExistence type="predicted"/>
<accession>A0AAV8RHF9</accession>
<keyword evidence="2" id="KW-1185">Reference proteome</keyword>
<gene>
    <name evidence="1" type="ORF">OPV22_008998</name>
</gene>
<comment type="caution">
    <text evidence="1">The sequence shown here is derived from an EMBL/GenBank/DDBJ whole genome shotgun (WGS) entry which is preliminary data.</text>
</comment>
<reference evidence="1 2" key="1">
    <citation type="submission" date="2022-12" db="EMBL/GenBank/DDBJ databases">
        <title>Chromosome-scale assembly of the Ensete ventricosum genome.</title>
        <authorList>
            <person name="Dussert Y."/>
            <person name="Stocks J."/>
            <person name="Wendawek A."/>
            <person name="Woldeyes F."/>
            <person name="Nichols R.A."/>
            <person name="Borrell J.S."/>
        </authorList>
    </citation>
    <scope>NUCLEOTIDE SEQUENCE [LARGE SCALE GENOMIC DNA]</scope>
    <source>
        <strain evidence="2">cv. Maze</strain>
        <tissue evidence="1">Seeds</tissue>
    </source>
</reference>
<dbReference type="AlphaFoldDB" id="A0AAV8RHF9"/>
<name>A0AAV8RHF9_ENSVE</name>
<sequence length="97" mass="10926">MSLSRHQAFDQDEKIIYEGRAISGYAGKSSAMEIGAHLGVFVIDMNWLYGIFYIHKIPATGFSIEASASLPCVCFHLIQHKWQIQQQQESSFVFSSP</sequence>
<protein>
    <submittedName>
        <fullName evidence="1">Uncharacterized protein</fullName>
    </submittedName>
</protein>
<evidence type="ECO:0000313" key="1">
    <source>
        <dbReference type="EMBL" id="KAJ8498446.1"/>
    </source>
</evidence>
<dbReference type="Proteomes" id="UP001222027">
    <property type="component" value="Unassembled WGS sequence"/>
</dbReference>
<organism evidence="1 2">
    <name type="scientific">Ensete ventricosum</name>
    <name type="common">Abyssinian banana</name>
    <name type="synonym">Musa ensete</name>
    <dbReference type="NCBI Taxonomy" id="4639"/>
    <lineage>
        <taxon>Eukaryota</taxon>
        <taxon>Viridiplantae</taxon>
        <taxon>Streptophyta</taxon>
        <taxon>Embryophyta</taxon>
        <taxon>Tracheophyta</taxon>
        <taxon>Spermatophyta</taxon>
        <taxon>Magnoliopsida</taxon>
        <taxon>Liliopsida</taxon>
        <taxon>Zingiberales</taxon>
        <taxon>Musaceae</taxon>
        <taxon>Ensete</taxon>
    </lineage>
</organism>
<dbReference type="EMBL" id="JAQQAF010000003">
    <property type="protein sequence ID" value="KAJ8498446.1"/>
    <property type="molecule type" value="Genomic_DNA"/>
</dbReference>
<evidence type="ECO:0000313" key="2">
    <source>
        <dbReference type="Proteomes" id="UP001222027"/>
    </source>
</evidence>